<evidence type="ECO:0008006" key="4">
    <source>
        <dbReference type="Google" id="ProtNLM"/>
    </source>
</evidence>
<organism evidence="2 3">
    <name type="scientific">Mumia zhuanghuii</name>
    <dbReference type="NCBI Taxonomy" id="2585211"/>
    <lineage>
        <taxon>Bacteria</taxon>
        <taxon>Bacillati</taxon>
        <taxon>Actinomycetota</taxon>
        <taxon>Actinomycetes</taxon>
        <taxon>Propionibacteriales</taxon>
        <taxon>Nocardioidaceae</taxon>
        <taxon>Mumia</taxon>
    </lineage>
</organism>
<dbReference type="EMBL" id="VDFQ02000002">
    <property type="protein sequence ID" value="KAA1423787.1"/>
    <property type="molecule type" value="Genomic_DNA"/>
</dbReference>
<keyword evidence="1" id="KW-0812">Transmembrane</keyword>
<comment type="caution">
    <text evidence="2">The sequence shown here is derived from an EMBL/GenBank/DDBJ whole genome shotgun (WGS) entry which is preliminary data.</text>
</comment>
<keyword evidence="1" id="KW-1133">Transmembrane helix</keyword>
<feature type="transmembrane region" description="Helical" evidence="1">
    <location>
        <begin position="410"/>
        <end position="430"/>
    </location>
</feature>
<evidence type="ECO:0000256" key="1">
    <source>
        <dbReference type="SAM" id="Phobius"/>
    </source>
</evidence>
<dbReference type="OrthoDB" id="4350291at2"/>
<sequence length="452" mass="47407">MTEPDNEVTQLRAEVAALRGQLAEQSEGGGSPPSSDAGRTGWWRTPLVAVLVLLGTLMAPLSVVATWAHDEIGDTDRYVETVGPLASEPAVQAAITDLVTETIVTRLNLEQVTEDALTALSQQSFVPPRAEPLLPALSTPLTNAVENFVHDTVARVVRSDAFADAWVAANREAHAQAVAVLTGESSGAVETSDNAVSINIAPFIEASKELLVDRGFELASRIPTVDASFVLFQSADIGKAQRWFSWLDTLARVLPILGLILLATAVMVARDRRRTVITASLAVAVSMLLLGLTLNLVRPVYLDAVPTDVLPVDAAAVIYDQLVEFVRTALRAILVVALAIAIAAFLLAPTGAGAAIRTGAAGGLASLRAKSGVRRGPVSTFVSTYRTFARVLVVALGALVYISLDHPTGGSALVIVILVVLGIVVVEFLAGPRRTDEQASDDSADVPPAAGV</sequence>
<name>A0A5Q6S0S6_9ACTN</name>
<dbReference type="Proteomes" id="UP000307768">
    <property type="component" value="Unassembled WGS sequence"/>
</dbReference>
<feature type="transmembrane region" description="Helical" evidence="1">
    <location>
        <begin position="276"/>
        <end position="297"/>
    </location>
</feature>
<feature type="transmembrane region" description="Helical" evidence="1">
    <location>
        <begin position="329"/>
        <end position="348"/>
    </location>
</feature>
<keyword evidence="1" id="KW-0472">Membrane</keyword>
<reference evidence="2 3" key="1">
    <citation type="submission" date="2019-09" db="EMBL/GenBank/DDBJ databases">
        <title>Mumia zhuanghuii sp. nov. isolated from the intestinal contents of plateau pika (Ochotona curzoniae) in the Qinghai-Tibet plateau of China.</title>
        <authorList>
            <person name="Tian Z."/>
        </authorList>
    </citation>
    <scope>NUCLEOTIDE SEQUENCE [LARGE SCALE GENOMIC DNA]</scope>
    <source>
        <strain evidence="3">350</strain>
    </source>
</reference>
<evidence type="ECO:0000313" key="3">
    <source>
        <dbReference type="Proteomes" id="UP000307768"/>
    </source>
</evidence>
<feature type="transmembrane region" description="Helical" evidence="1">
    <location>
        <begin position="387"/>
        <end position="404"/>
    </location>
</feature>
<protein>
    <recommendedName>
        <fullName evidence="4">Integral membrane protein</fullName>
    </recommendedName>
</protein>
<feature type="transmembrane region" description="Helical" evidence="1">
    <location>
        <begin position="249"/>
        <end position="269"/>
    </location>
</feature>
<proteinExistence type="predicted"/>
<gene>
    <name evidence="2" type="ORF">FE697_009490</name>
</gene>
<feature type="transmembrane region" description="Helical" evidence="1">
    <location>
        <begin position="47"/>
        <end position="68"/>
    </location>
</feature>
<accession>A0A5Q6S0S6</accession>
<dbReference type="RefSeq" id="WP_149769306.1">
    <property type="nucleotide sequence ID" value="NZ_VDFQ02000002.1"/>
</dbReference>
<evidence type="ECO:0000313" key="2">
    <source>
        <dbReference type="EMBL" id="KAA1423787.1"/>
    </source>
</evidence>
<dbReference type="AlphaFoldDB" id="A0A5Q6S0S6"/>